<reference evidence="4" key="1">
    <citation type="journal article" date="2011" name="MBio">
        <title>Novel metabolic attributes of the genus Cyanothece, comprising a group of unicellular nitrogen-fixing Cyanobacteria.</title>
        <authorList>
            <person name="Bandyopadhyay A."/>
            <person name="Elvitigala T."/>
            <person name="Welsh E."/>
            <person name="Stockel J."/>
            <person name="Liberton M."/>
            <person name="Min H."/>
            <person name="Sherman L.A."/>
            <person name="Pakrasi H.B."/>
        </authorList>
    </citation>
    <scope>NUCLEOTIDE SEQUENCE [LARGE SCALE GENOMIC DNA]</scope>
    <source>
        <strain evidence="4">PCC 7424</strain>
    </source>
</reference>
<accession>B7KEH1</accession>
<dbReference type="AlphaFoldDB" id="B7KEH1"/>
<dbReference type="HOGENOM" id="CLU_122304_0_0_3"/>
<evidence type="ECO:0000313" key="3">
    <source>
        <dbReference type="EMBL" id="ACK73289.1"/>
    </source>
</evidence>
<dbReference type="OrthoDB" id="456897at2"/>
<sequence length="151" mass="16839">MNKFTLLLISSLFMVGAAGCNNARTSMDAPTYRGGVVENPQNVQETKEDAESNIRQAQLNADIRAREQRNNWSSNPLVRTNADLQSEVRAKLEANIPRAKLGVEAQEGIVTIYGVVPDEREYRTIEPLTREIRGVEAVNVDVEVVPPLEYQ</sequence>
<name>B7KEH1_GLOC7</name>
<dbReference type="InterPro" id="IPR007055">
    <property type="entry name" value="BON_dom"/>
</dbReference>
<keyword evidence="1" id="KW-0732">Signal</keyword>
<dbReference type="RefSeq" id="WP_015956870.1">
    <property type="nucleotide sequence ID" value="NC_011729.1"/>
</dbReference>
<evidence type="ECO:0000313" key="4">
    <source>
        <dbReference type="Proteomes" id="UP000002384"/>
    </source>
</evidence>
<proteinExistence type="predicted"/>
<dbReference type="EMBL" id="CP001291">
    <property type="protein sequence ID" value="ACK73289.1"/>
    <property type="molecule type" value="Genomic_DNA"/>
</dbReference>
<dbReference type="PROSITE" id="PS51257">
    <property type="entry name" value="PROKAR_LIPOPROTEIN"/>
    <property type="match status" value="1"/>
</dbReference>
<evidence type="ECO:0000259" key="2">
    <source>
        <dbReference type="PROSITE" id="PS50914"/>
    </source>
</evidence>
<dbReference type="Gene3D" id="3.30.1340.30">
    <property type="match status" value="1"/>
</dbReference>
<dbReference type="STRING" id="65393.PCC7424_4935"/>
<protein>
    <submittedName>
        <fullName evidence="3">Transport-associated</fullName>
    </submittedName>
</protein>
<dbReference type="Pfam" id="PF04972">
    <property type="entry name" value="BON"/>
    <property type="match status" value="1"/>
</dbReference>
<organism evidence="3 4">
    <name type="scientific">Gloeothece citriformis (strain PCC 7424)</name>
    <name type="common">Cyanothece sp. (strain PCC 7424)</name>
    <dbReference type="NCBI Taxonomy" id="65393"/>
    <lineage>
        <taxon>Bacteria</taxon>
        <taxon>Bacillati</taxon>
        <taxon>Cyanobacteriota</taxon>
        <taxon>Cyanophyceae</taxon>
        <taxon>Oscillatoriophycideae</taxon>
        <taxon>Chroococcales</taxon>
        <taxon>Aphanothecaceae</taxon>
        <taxon>Gloeothece</taxon>
        <taxon>Gloeothece citriformis</taxon>
    </lineage>
</organism>
<gene>
    <name evidence="3" type="ordered locus">PCC7424_4935</name>
</gene>
<dbReference type="KEGG" id="cyc:PCC7424_4935"/>
<feature type="signal peptide" evidence="1">
    <location>
        <begin position="1"/>
        <end position="23"/>
    </location>
</feature>
<feature type="chain" id="PRO_5002856158" evidence="1">
    <location>
        <begin position="24"/>
        <end position="151"/>
    </location>
</feature>
<keyword evidence="4" id="KW-1185">Reference proteome</keyword>
<dbReference type="eggNOG" id="COG2823">
    <property type="taxonomic scope" value="Bacteria"/>
</dbReference>
<dbReference type="PROSITE" id="PS50914">
    <property type="entry name" value="BON"/>
    <property type="match status" value="1"/>
</dbReference>
<dbReference type="Proteomes" id="UP000002384">
    <property type="component" value="Chromosome"/>
</dbReference>
<feature type="domain" description="BON" evidence="2">
    <location>
        <begin position="80"/>
        <end position="146"/>
    </location>
</feature>
<evidence type="ECO:0000256" key="1">
    <source>
        <dbReference type="SAM" id="SignalP"/>
    </source>
</evidence>